<dbReference type="PANTHER" id="PTHR21180">
    <property type="entry name" value="ENDONUCLEASE/EXONUCLEASE/PHOSPHATASE FAMILY DOMAIN-CONTAINING PROTEIN 1"/>
    <property type="match status" value="1"/>
</dbReference>
<protein>
    <submittedName>
        <fullName evidence="4">Helix-hairpin-helix domain-containing protein</fullName>
    </submittedName>
</protein>
<dbReference type="SMART" id="SM00278">
    <property type="entry name" value="HhH1"/>
    <property type="match status" value="2"/>
</dbReference>
<dbReference type="InterPro" id="IPR051675">
    <property type="entry name" value="Endo/Exo/Phosphatase_dom_1"/>
</dbReference>
<feature type="domain" description="Helix-hairpin-helix DNA-binding motif class 1" evidence="3">
    <location>
        <begin position="165"/>
        <end position="184"/>
    </location>
</feature>
<keyword evidence="2" id="KW-0812">Transmembrane</keyword>
<sequence length="218" mass="25006">MDKIKMIKEHFSQYYRYILIGFIALIIILKLIFGMNEPDEEPIETINKNNSGMIENQESKESKQEIDRREISSKENIKEVIVDVKGAVKFPKTYEMKSSERINDVLKKAQINEQADLSKLNLSEKLKDQMSIYVPMKGEQIPSNLNKQSSQNENVEVNINTATKEQIQKIPGIGPSKADAIIKYREAKGDFKSIDDMKKIKGFGDKTVESLKEYVILN</sequence>
<proteinExistence type="predicted"/>
<keyword evidence="2" id="KW-0472">Membrane</keyword>
<dbReference type="InterPro" id="IPR004509">
    <property type="entry name" value="Competence_ComEA_HhH"/>
</dbReference>
<evidence type="ECO:0000256" key="2">
    <source>
        <dbReference type="SAM" id="Phobius"/>
    </source>
</evidence>
<dbReference type="Pfam" id="PF12836">
    <property type="entry name" value="HHH_3"/>
    <property type="match status" value="1"/>
</dbReference>
<feature type="domain" description="Helix-hairpin-helix DNA-binding motif class 1" evidence="3">
    <location>
        <begin position="195"/>
        <end position="214"/>
    </location>
</feature>
<feature type="compositionally biased region" description="Basic and acidic residues" evidence="1">
    <location>
        <begin position="57"/>
        <end position="70"/>
    </location>
</feature>
<organism evidence="4 5">
    <name type="scientific">Mammaliicoccus lentus</name>
    <name type="common">Staphylococcus lentus</name>
    <dbReference type="NCBI Taxonomy" id="42858"/>
    <lineage>
        <taxon>Bacteria</taxon>
        <taxon>Bacillati</taxon>
        <taxon>Bacillota</taxon>
        <taxon>Bacilli</taxon>
        <taxon>Bacillales</taxon>
        <taxon>Staphylococcaceae</taxon>
        <taxon>Mammaliicoccus</taxon>
    </lineage>
</organism>
<feature type="transmembrane region" description="Helical" evidence="2">
    <location>
        <begin position="14"/>
        <end position="33"/>
    </location>
</feature>
<dbReference type="RefSeq" id="WP_216683377.1">
    <property type="nucleotide sequence ID" value="NZ_JAHLZN010000005.1"/>
</dbReference>
<evidence type="ECO:0000313" key="5">
    <source>
        <dbReference type="Proteomes" id="UP000770161"/>
    </source>
</evidence>
<comment type="caution">
    <text evidence="4">The sequence shown here is derived from an EMBL/GenBank/DDBJ whole genome shotgun (WGS) entry which is preliminary data.</text>
</comment>
<evidence type="ECO:0000259" key="3">
    <source>
        <dbReference type="SMART" id="SM00278"/>
    </source>
</evidence>
<reference evidence="4 5" key="1">
    <citation type="submission" date="2021-06" db="EMBL/GenBank/DDBJ databases">
        <title>Staphylococcus lentus K169 genome sequencing.</title>
        <authorList>
            <person name="Sundareshan S."/>
            <person name="Akhila D.S."/>
            <person name="Prachi D."/>
            <person name="Sivakumar R."/>
            <person name="Rajendhran J."/>
            <person name="Isloor S."/>
            <person name="Hegde N.R."/>
        </authorList>
    </citation>
    <scope>NUCLEOTIDE SEQUENCE [LARGE SCALE GENOMIC DNA]</scope>
    <source>
        <strain evidence="4 5">K169</strain>
    </source>
</reference>
<gene>
    <name evidence="4" type="ORF">KQ656_04480</name>
</gene>
<feature type="compositionally biased region" description="Polar residues" evidence="1">
    <location>
        <begin position="46"/>
        <end position="56"/>
    </location>
</feature>
<evidence type="ECO:0000313" key="4">
    <source>
        <dbReference type="EMBL" id="MBU6113200.1"/>
    </source>
</evidence>
<keyword evidence="2" id="KW-1133">Transmembrane helix</keyword>
<name>A0ABS6GUS5_MAMLE</name>
<dbReference type="Proteomes" id="UP000770161">
    <property type="component" value="Unassembled WGS sequence"/>
</dbReference>
<dbReference type="EMBL" id="JAHLZN010000005">
    <property type="protein sequence ID" value="MBU6113200.1"/>
    <property type="molecule type" value="Genomic_DNA"/>
</dbReference>
<evidence type="ECO:0000256" key="1">
    <source>
        <dbReference type="SAM" id="MobiDB-lite"/>
    </source>
</evidence>
<keyword evidence="5" id="KW-1185">Reference proteome</keyword>
<dbReference type="PANTHER" id="PTHR21180:SF32">
    <property type="entry name" value="ENDONUCLEASE_EXONUCLEASE_PHOSPHATASE FAMILY DOMAIN-CONTAINING PROTEIN 1"/>
    <property type="match status" value="1"/>
</dbReference>
<dbReference type="NCBIfam" id="TIGR00426">
    <property type="entry name" value="competence protein ComEA helix-hairpin-helix repeat region"/>
    <property type="match status" value="1"/>
</dbReference>
<accession>A0ABS6GUS5</accession>
<feature type="region of interest" description="Disordered" evidence="1">
    <location>
        <begin position="45"/>
        <end position="70"/>
    </location>
</feature>
<dbReference type="InterPro" id="IPR003583">
    <property type="entry name" value="Hlx-hairpin-Hlx_DNA-bd_motif"/>
</dbReference>